<evidence type="ECO:0000256" key="4">
    <source>
        <dbReference type="ARBA" id="ARBA00022741"/>
    </source>
</evidence>
<evidence type="ECO:0000256" key="2">
    <source>
        <dbReference type="ARBA" id="ARBA00022490"/>
    </source>
</evidence>
<dbReference type="InterPro" id="IPR032305">
    <property type="entry name" value="GTP-bd_M"/>
</dbReference>
<dbReference type="NCBIfam" id="TIGR03156">
    <property type="entry name" value="GTP_HflX"/>
    <property type="match status" value="1"/>
</dbReference>
<dbReference type="GO" id="GO:0046872">
    <property type="term" value="F:metal ion binding"/>
    <property type="evidence" value="ECO:0007669"/>
    <property type="project" value="UniProtKB-KW"/>
</dbReference>
<gene>
    <name evidence="9" type="primary">hflX</name>
    <name evidence="9" type="ORF">VLK81_07550</name>
</gene>
<protein>
    <submittedName>
        <fullName evidence="9">GTPase HflX</fullName>
    </submittedName>
</protein>
<organism evidence="9 10">
    <name type="scientific">Citroniella saccharovorans</name>
    <dbReference type="NCBI Taxonomy" id="2053367"/>
    <lineage>
        <taxon>Bacteria</taxon>
        <taxon>Bacillati</taxon>
        <taxon>Bacillota</taxon>
        <taxon>Tissierellia</taxon>
        <taxon>Tissierellales</taxon>
        <taxon>Peptoniphilaceae</taxon>
        <taxon>Citroniella</taxon>
    </lineage>
</organism>
<keyword evidence="6" id="KW-0342">GTP-binding</keyword>
<keyword evidence="2" id="KW-0963">Cytoplasm</keyword>
<dbReference type="GO" id="GO:0005737">
    <property type="term" value="C:cytoplasm"/>
    <property type="evidence" value="ECO:0007669"/>
    <property type="project" value="UniProtKB-SubCell"/>
</dbReference>
<dbReference type="FunFam" id="3.40.50.11060:FF:000001">
    <property type="entry name" value="GTPase HflX"/>
    <property type="match status" value="1"/>
</dbReference>
<dbReference type="EMBL" id="JAYKOT010000003">
    <property type="protein sequence ID" value="MEB3429860.1"/>
    <property type="molecule type" value="Genomic_DNA"/>
</dbReference>
<feature type="domain" description="GTPase HflX N-terminal" evidence="7">
    <location>
        <begin position="20"/>
        <end position="108"/>
    </location>
</feature>
<accession>A0AAW9MZP7</accession>
<evidence type="ECO:0000256" key="5">
    <source>
        <dbReference type="ARBA" id="ARBA00022842"/>
    </source>
</evidence>
<evidence type="ECO:0000256" key="6">
    <source>
        <dbReference type="ARBA" id="ARBA00023134"/>
    </source>
</evidence>
<keyword evidence="5" id="KW-0460">Magnesium</keyword>
<dbReference type="InterPro" id="IPR025121">
    <property type="entry name" value="GTPase_HflX_N"/>
</dbReference>
<dbReference type="Gene3D" id="3.40.50.11060">
    <property type="entry name" value="GTPase HflX, N-terminal domain"/>
    <property type="match status" value="1"/>
</dbReference>
<dbReference type="Pfam" id="PF16360">
    <property type="entry name" value="GTP-bdg_M"/>
    <property type="match status" value="1"/>
</dbReference>
<proteinExistence type="predicted"/>
<evidence type="ECO:0000313" key="9">
    <source>
        <dbReference type="EMBL" id="MEB3429860.1"/>
    </source>
</evidence>
<keyword evidence="4" id="KW-0547">Nucleotide-binding</keyword>
<dbReference type="RefSeq" id="WP_324620015.1">
    <property type="nucleotide sequence ID" value="NZ_JAYKOT010000003.1"/>
</dbReference>
<reference evidence="9 10" key="1">
    <citation type="submission" date="2024-01" db="EMBL/GenBank/DDBJ databases">
        <title>Complete genome sequence of Citroniella saccharovorans strain M6.X9, isolated from human fecal sample.</title>
        <authorList>
            <person name="Cheng G."/>
            <person name="Westerholm M."/>
            <person name="Schnurer A."/>
        </authorList>
    </citation>
    <scope>NUCLEOTIDE SEQUENCE [LARGE SCALE GENOMIC DNA]</scope>
    <source>
        <strain evidence="9 10">DSM 29873</strain>
    </source>
</reference>
<dbReference type="Gene3D" id="6.10.250.2860">
    <property type="match status" value="1"/>
</dbReference>
<evidence type="ECO:0000259" key="8">
    <source>
        <dbReference type="Pfam" id="PF16360"/>
    </source>
</evidence>
<dbReference type="GO" id="GO:0005525">
    <property type="term" value="F:GTP binding"/>
    <property type="evidence" value="ECO:0007669"/>
    <property type="project" value="UniProtKB-KW"/>
</dbReference>
<evidence type="ECO:0000256" key="3">
    <source>
        <dbReference type="ARBA" id="ARBA00022723"/>
    </source>
</evidence>
<dbReference type="AlphaFoldDB" id="A0AAW9MZP7"/>
<dbReference type="GO" id="GO:0043022">
    <property type="term" value="F:ribosome binding"/>
    <property type="evidence" value="ECO:0007669"/>
    <property type="project" value="TreeGrafter"/>
</dbReference>
<evidence type="ECO:0000256" key="1">
    <source>
        <dbReference type="ARBA" id="ARBA00004496"/>
    </source>
</evidence>
<dbReference type="InterPro" id="IPR042108">
    <property type="entry name" value="GTPase_HflX_N_sf"/>
</dbReference>
<comment type="subcellular location">
    <subcellularLocation>
        <location evidence="1">Cytoplasm</location>
    </subcellularLocation>
</comment>
<dbReference type="InterPro" id="IPR016496">
    <property type="entry name" value="GTPase_HflX"/>
</dbReference>
<dbReference type="Proteomes" id="UP001357733">
    <property type="component" value="Unassembled WGS sequence"/>
</dbReference>
<dbReference type="PANTHER" id="PTHR10229">
    <property type="entry name" value="GTP-BINDING PROTEIN HFLX"/>
    <property type="match status" value="1"/>
</dbReference>
<evidence type="ECO:0000313" key="10">
    <source>
        <dbReference type="Proteomes" id="UP001357733"/>
    </source>
</evidence>
<sequence>MKEKVIIAALNNYEDNKDFESSLKEIERLAESVGAEVCGTLVQNNMKIDSKTYIGKGKAEELKEASENLNVDTIIFNNELTGSQQKNLEKIIKKNIIDRTQLILEIFANRAHTPISKMQVELAKAKYMLPRLKGSFQSFDRQGGGIGTRGGGETLMETDRRHILLRINYLKDRLQKDEVTRDNKRRNRNRTDKKVVSLFRIYQCW</sequence>
<keyword evidence="3" id="KW-0479">Metal-binding</keyword>
<dbReference type="Pfam" id="PF13167">
    <property type="entry name" value="GTP-bdg_N"/>
    <property type="match status" value="1"/>
</dbReference>
<name>A0AAW9MZP7_9FIRM</name>
<evidence type="ECO:0000259" key="7">
    <source>
        <dbReference type="Pfam" id="PF13167"/>
    </source>
</evidence>
<comment type="caution">
    <text evidence="9">The sequence shown here is derived from an EMBL/GenBank/DDBJ whole genome shotgun (WGS) entry which is preliminary data.</text>
</comment>
<dbReference type="PANTHER" id="PTHR10229:SF0">
    <property type="entry name" value="GTP-BINDING PROTEIN 6-RELATED"/>
    <property type="match status" value="1"/>
</dbReference>
<feature type="domain" description="GTP-binding protein middle" evidence="8">
    <location>
        <begin position="110"/>
        <end position="188"/>
    </location>
</feature>
<keyword evidence="10" id="KW-1185">Reference proteome</keyword>